<organism evidence="1 2">
    <name type="scientific">Rhododendron griersonianum</name>
    <dbReference type="NCBI Taxonomy" id="479676"/>
    <lineage>
        <taxon>Eukaryota</taxon>
        <taxon>Viridiplantae</taxon>
        <taxon>Streptophyta</taxon>
        <taxon>Embryophyta</taxon>
        <taxon>Tracheophyta</taxon>
        <taxon>Spermatophyta</taxon>
        <taxon>Magnoliopsida</taxon>
        <taxon>eudicotyledons</taxon>
        <taxon>Gunneridae</taxon>
        <taxon>Pentapetalae</taxon>
        <taxon>asterids</taxon>
        <taxon>Ericales</taxon>
        <taxon>Ericaceae</taxon>
        <taxon>Ericoideae</taxon>
        <taxon>Rhodoreae</taxon>
        <taxon>Rhododendron</taxon>
    </lineage>
</organism>
<dbReference type="AlphaFoldDB" id="A0AAV6KTK9"/>
<dbReference type="Proteomes" id="UP000823749">
    <property type="component" value="Chromosome 3"/>
</dbReference>
<evidence type="ECO:0000313" key="2">
    <source>
        <dbReference type="Proteomes" id="UP000823749"/>
    </source>
</evidence>
<reference evidence="1" key="1">
    <citation type="submission" date="2020-08" db="EMBL/GenBank/DDBJ databases">
        <title>Plant Genome Project.</title>
        <authorList>
            <person name="Zhang R.-G."/>
        </authorList>
    </citation>
    <scope>NUCLEOTIDE SEQUENCE</scope>
    <source>
        <strain evidence="1">WSP0</strain>
        <tissue evidence="1">Leaf</tissue>
    </source>
</reference>
<comment type="caution">
    <text evidence="1">The sequence shown here is derived from an EMBL/GenBank/DDBJ whole genome shotgun (WGS) entry which is preliminary data.</text>
</comment>
<accession>A0AAV6KTK9</accession>
<evidence type="ECO:0000313" key="1">
    <source>
        <dbReference type="EMBL" id="KAG5555812.1"/>
    </source>
</evidence>
<name>A0AAV6KTK9_9ERIC</name>
<proteinExistence type="predicted"/>
<gene>
    <name evidence="1" type="ORF">RHGRI_006455</name>
</gene>
<keyword evidence="2" id="KW-1185">Reference proteome</keyword>
<dbReference type="EMBL" id="JACTNZ010000003">
    <property type="protein sequence ID" value="KAG5555812.1"/>
    <property type="molecule type" value="Genomic_DNA"/>
</dbReference>
<protein>
    <submittedName>
        <fullName evidence="1">Uncharacterized protein</fullName>
    </submittedName>
</protein>
<sequence length="103" mass="10993">MSSLAPNPPARITSSDDMEASIFTSPEASKPALTSCETLSPLSKSPVLVCAMSSRGPMCCLGSSFIFASVSVDSTNFFPLPKFTSLPSRTPTDPYSMIEYPKF</sequence>